<dbReference type="PROSITE" id="PS00108">
    <property type="entry name" value="PROTEIN_KINASE_ST"/>
    <property type="match status" value="1"/>
</dbReference>
<dbReference type="CDD" id="cd00028">
    <property type="entry name" value="B_lectin"/>
    <property type="match status" value="1"/>
</dbReference>
<keyword evidence="16" id="KW-0675">Receptor</keyword>
<evidence type="ECO:0000256" key="20">
    <source>
        <dbReference type="PIRNR" id="PIRNR000641"/>
    </source>
</evidence>
<dbReference type="InterPro" id="IPR017441">
    <property type="entry name" value="Protein_kinase_ATP_BS"/>
</dbReference>
<evidence type="ECO:0000256" key="19">
    <source>
        <dbReference type="ARBA" id="ARBA00048679"/>
    </source>
</evidence>
<dbReference type="CDD" id="cd01098">
    <property type="entry name" value="PAN_AP_plant"/>
    <property type="match status" value="1"/>
</dbReference>
<feature type="domain" description="Bulb-type lectin" evidence="25">
    <location>
        <begin position="37"/>
        <end position="161"/>
    </location>
</feature>
<evidence type="ECO:0000256" key="5">
    <source>
        <dbReference type="ARBA" id="ARBA00022553"/>
    </source>
</evidence>
<keyword evidence="9" id="KW-0430">Lectin</keyword>
<dbReference type="EMBL" id="JANAVB010007196">
    <property type="protein sequence ID" value="KAJ6843601.1"/>
    <property type="molecule type" value="Genomic_DNA"/>
</dbReference>
<dbReference type="SMART" id="SM00220">
    <property type="entry name" value="S_TKc"/>
    <property type="match status" value="1"/>
</dbReference>
<keyword evidence="3 20" id="KW-0723">Serine/threonine-protein kinase</keyword>
<comment type="similarity">
    <text evidence="20">Belongs to the protein kinase superfamily. Ser/Thr protein kinase family.</text>
</comment>
<dbReference type="Gene3D" id="3.30.200.20">
    <property type="entry name" value="Phosphorylase Kinase, domain 1"/>
    <property type="match status" value="1"/>
</dbReference>
<evidence type="ECO:0000256" key="7">
    <source>
        <dbReference type="ARBA" id="ARBA00022692"/>
    </source>
</evidence>
<comment type="catalytic activity">
    <reaction evidence="19 20">
        <text>L-seryl-[protein] + ATP = O-phospho-L-seryl-[protein] + ADP + H(+)</text>
        <dbReference type="Rhea" id="RHEA:17989"/>
        <dbReference type="Rhea" id="RHEA-COMP:9863"/>
        <dbReference type="Rhea" id="RHEA-COMP:11604"/>
        <dbReference type="ChEBI" id="CHEBI:15378"/>
        <dbReference type="ChEBI" id="CHEBI:29999"/>
        <dbReference type="ChEBI" id="CHEBI:30616"/>
        <dbReference type="ChEBI" id="CHEBI:83421"/>
        <dbReference type="ChEBI" id="CHEBI:456216"/>
        <dbReference type="EC" id="2.7.11.1"/>
    </reaction>
</comment>
<keyword evidence="2" id="KW-1003">Cell membrane</keyword>
<feature type="transmembrane region" description="Helical" evidence="22">
    <location>
        <begin position="455"/>
        <end position="477"/>
    </location>
</feature>
<evidence type="ECO:0000313" key="28">
    <source>
        <dbReference type="Proteomes" id="UP001140949"/>
    </source>
</evidence>
<evidence type="ECO:0000256" key="17">
    <source>
        <dbReference type="ARBA" id="ARBA00023180"/>
    </source>
</evidence>
<dbReference type="PROSITE" id="PS50948">
    <property type="entry name" value="PAN"/>
    <property type="match status" value="1"/>
</dbReference>
<evidence type="ECO:0000256" key="2">
    <source>
        <dbReference type="ARBA" id="ARBA00022475"/>
    </source>
</evidence>
<evidence type="ECO:0000256" key="16">
    <source>
        <dbReference type="ARBA" id="ARBA00023170"/>
    </source>
</evidence>
<dbReference type="SMART" id="SM00473">
    <property type="entry name" value="PAN_AP"/>
    <property type="match status" value="1"/>
</dbReference>
<sequence>MASRATTSYCFLLLLLLLLLLFSSCCPSAYSAAATEADTLSWGQSLSGGQTIVSKGGTYELGFFSPGNNTNRYYIGIWYKLRPEKTVVWVANRDKPVSDPRSSELKIAPDGNLVVLDKSKTRVWSSNVISEASSSTVVSLLETGNLVLGNVSDPLAPYWQSFDHPTDCWLPGSKIGYNNRTRKYTFLTSWKSKDDPSPGVYSYGMDPKGSDQLVQIWNGTKTYWTSGLWNGRYFSEVPEMTRNKVFNYTYFQTEKYLVYSMFDTQIITRLVADISGKANQWALLNHSTVVILGWVQPKLQCQVYSFCGPFSVCTEDSESVCECMQGFVPASPGDWDAKIWGGGCVRRTELQCGNRTVGAVKDKFLPMPNMKLDTDSELVKASNAAGCELACLNNCSCTAYAYNDKGCSIWTEGLRNMQTLGDDASSATMSPRIRLAASDIPPEIAVAETHKKLNVGVILGPLLGLVVVLAAVAILTCRWHRRRLSRLTNKAKEGALVVFRYRDLQKMTNNFSNKLGEGGFGSVFKGSLTDSTPIAVKKLEGLRQGEKQFRTEVITTGRIQHVNLVHLLGFCCEGDKRLLVYEYMPNGSLDHQLFGNESKVLDWKERYQIALGVARGLAYLHEQCRECIIHCDIKPENILLDKDLCPKVADFGMAKLMGKDISRVLTTMRGTAGYLAPEWLAGLAITSKADVYSFGMLVFEVISGRRNTRQNEKDEEEEDDSDRRILFFPLWAAGKVAEGKVMQVLDSRLEGKADIEEVERLCKVAIWCIQDEESHRPSMGEVVQMLEGGAEVIMPPFPNSLRFLVTEQDSRDFIHINHLK</sequence>
<dbReference type="PROSITE" id="PS00107">
    <property type="entry name" value="PROTEIN_KINASE_ATP"/>
    <property type="match status" value="1"/>
</dbReference>
<dbReference type="GO" id="GO:0051707">
    <property type="term" value="P:response to other organism"/>
    <property type="evidence" value="ECO:0007669"/>
    <property type="project" value="UniProtKB-ARBA"/>
</dbReference>
<gene>
    <name evidence="27" type="ORF">M6B38_295875</name>
</gene>
<dbReference type="InterPro" id="IPR008271">
    <property type="entry name" value="Ser/Thr_kinase_AS"/>
</dbReference>
<organism evidence="27 28">
    <name type="scientific">Iris pallida</name>
    <name type="common">Sweet iris</name>
    <dbReference type="NCBI Taxonomy" id="29817"/>
    <lineage>
        <taxon>Eukaryota</taxon>
        <taxon>Viridiplantae</taxon>
        <taxon>Streptophyta</taxon>
        <taxon>Embryophyta</taxon>
        <taxon>Tracheophyta</taxon>
        <taxon>Spermatophyta</taxon>
        <taxon>Magnoliopsida</taxon>
        <taxon>Liliopsida</taxon>
        <taxon>Asparagales</taxon>
        <taxon>Iridaceae</taxon>
        <taxon>Iridoideae</taxon>
        <taxon>Irideae</taxon>
        <taxon>Iris</taxon>
    </lineage>
</organism>
<dbReference type="PIRSF" id="PIRSF000641">
    <property type="entry name" value="SRK"/>
    <property type="match status" value="1"/>
</dbReference>
<dbReference type="SUPFAM" id="SSF56112">
    <property type="entry name" value="Protein kinase-like (PK-like)"/>
    <property type="match status" value="1"/>
</dbReference>
<keyword evidence="6 20" id="KW-0808">Transferase</keyword>
<evidence type="ECO:0000256" key="13">
    <source>
        <dbReference type="ARBA" id="ARBA00022989"/>
    </source>
</evidence>
<dbReference type="PROSITE" id="PS51257">
    <property type="entry name" value="PROKAR_LIPOPROTEIN"/>
    <property type="match status" value="1"/>
</dbReference>
<evidence type="ECO:0000256" key="3">
    <source>
        <dbReference type="ARBA" id="ARBA00022527"/>
    </source>
</evidence>
<keyword evidence="12 20" id="KW-0067">ATP-binding</keyword>
<evidence type="ECO:0000256" key="1">
    <source>
        <dbReference type="ARBA" id="ARBA00004251"/>
    </source>
</evidence>
<reference evidence="27" key="1">
    <citation type="journal article" date="2023" name="GigaByte">
        <title>Genome assembly of the bearded iris, Iris pallida Lam.</title>
        <authorList>
            <person name="Bruccoleri R.E."/>
            <person name="Oakeley E.J."/>
            <person name="Faust A.M.E."/>
            <person name="Altorfer M."/>
            <person name="Dessus-Babus S."/>
            <person name="Burckhardt D."/>
            <person name="Oertli M."/>
            <person name="Naumann U."/>
            <person name="Petersen F."/>
            <person name="Wong J."/>
        </authorList>
    </citation>
    <scope>NUCLEOTIDE SEQUENCE</scope>
    <source>
        <strain evidence="27">GSM-AAB239-AS_SAM_17_03QT</strain>
    </source>
</reference>
<dbReference type="Gene3D" id="2.90.10.10">
    <property type="entry name" value="Bulb-type lectin domain"/>
    <property type="match status" value="1"/>
</dbReference>
<keyword evidence="5" id="KW-0597">Phosphoprotein</keyword>
<keyword evidence="7 22" id="KW-0812">Transmembrane</keyword>
<dbReference type="Proteomes" id="UP001140949">
    <property type="component" value="Unassembled WGS sequence"/>
</dbReference>
<protein>
    <recommendedName>
        <fullName evidence="20">Receptor-like serine/threonine-protein kinase</fullName>
        <ecNumber evidence="20">2.7.11.1</ecNumber>
    </recommendedName>
</protein>
<evidence type="ECO:0000259" key="25">
    <source>
        <dbReference type="PROSITE" id="PS50927"/>
    </source>
</evidence>
<evidence type="ECO:0000256" key="11">
    <source>
        <dbReference type="ARBA" id="ARBA00022777"/>
    </source>
</evidence>
<dbReference type="InterPro" id="IPR036426">
    <property type="entry name" value="Bulb-type_lectin_dom_sf"/>
</dbReference>
<keyword evidence="28" id="KW-1185">Reference proteome</keyword>
<feature type="chain" id="PRO_5043892825" description="Receptor-like serine/threonine-protein kinase" evidence="23">
    <location>
        <begin position="26"/>
        <end position="820"/>
    </location>
</feature>
<dbReference type="InterPro" id="IPR003609">
    <property type="entry name" value="Pan_app"/>
</dbReference>
<evidence type="ECO:0000256" key="22">
    <source>
        <dbReference type="SAM" id="Phobius"/>
    </source>
</evidence>
<evidence type="ECO:0000259" key="26">
    <source>
        <dbReference type="PROSITE" id="PS50948"/>
    </source>
</evidence>
<dbReference type="SMART" id="SM00108">
    <property type="entry name" value="B_lectin"/>
    <property type="match status" value="1"/>
</dbReference>
<dbReference type="GO" id="GO:0030246">
    <property type="term" value="F:carbohydrate binding"/>
    <property type="evidence" value="ECO:0007669"/>
    <property type="project" value="UniProtKB-KW"/>
</dbReference>
<comment type="subcellular location">
    <subcellularLocation>
        <location evidence="1">Cell membrane</location>
        <topology evidence="1">Single-pass type I membrane protein</topology>
    </subcellularLocation>
</comment>
<evidence type="ECO:0000256" key="8">
    <source>
        <dbReference type="ARBA" id="ARBA00022729"/>
    </source>
</evidence>
<dbReference type="InterPro" id="IPR000858">
    <property type="entry name" value="S_locus_glycoprot_dom"/>
</dbReference>
<evidence type="ECO:0000256" key="10">
    <source>
        <dbReference type="ARBA" id="ARBA00022741"/>
    </source>
</evidence>
<evidence type="ECO:0000256" key="4">
    <source>
        <dbReference type="ARBA" id="ARBA00022536"/>
    </source>
</evidence>
<dbReference type="GO" id="GO:0004674">
    <property type="term" value="F:protein serine/threonine kinase activity"/>
    <property type="evidence" value="ECO:0007669"/>
    <property type="project" value="UniProtKB-KW"/>
</dbReference>
<keyword evidence="10 20" id="KW-0547">Nucleotide-binding</keyword>
<dbReference type="InterPro" id="IPR000719">
    <property type="entry name" value="Prot_kinase_dom"/>
</dbReference>
<feature type="domain" description="Apple" evidence="26">
    <location>
        <begin position="352"/>
        <end position="433"/>
    </location>
</feature>
<feature type="signal peptide" evidence="23">
    <location>
        <begin position="1"/>
        <end position="25"/>
    </location>
</feature>
<dbReference type="GO" id="GO:0005886">
    <property type="term" value="C:plasma membrane"/>
    <property type="evidence" value="ECO:0007669"/>
    <property type="project" value="UniProtKB-SubCell"/>
</dbReference>
<dbReference type="FunFam" id="3.30.200.20:FF:000370">
    <property type="entry name" value="Receptor-like protein kinase 4"/>
    <property type="match status" value="1"/>
</dbReference>
<dbReference type="InterPro" id="IPR001480">
    <property type="entry name" value="Bulb-type_lectin_dom"/>
</dbReference>
<evidence type="ECO:0000256" key="12">
    <source>
        <dbReference type="ARBA" id="ARBA00022840"/>
    </source>
</evidence>
<evidence type="ECO:0000259" key="24">
    <source>
        <dbReference type="PROSITE" id="PS50011"/>
    </source>
</evidence>
<dbReference type="Pfam" id="PF08276">
    <property type="entry name" value="PAN_2"/>
    <property type="match status" value="1"/>
</dbReference>
<dbReference type="AlphaFoldDB" id="A0AAX6HSC7"/>
<dbReference type="GO" id="GO:0005524">
    <property type="term" value="F:ATP binding"/>
    <property type="evidence" value="ECO:0007669"/>
    <property type="project" value="UniProtKB-UniRule"/>
</dbReference>
<keyword evidence="8 23" id="KW-0732">Signal</keyword>
<dbReference type="Pfam" id="PF01453">
    <property type="entry name" value="B_lectin"/>
    <property type="match status" value="1"/>
</dbReference>
<keyword evidence="4" id="KW-0245">EGF-like domain</keyword>
<comment type="catalytic activity">
    <reaction evidence="18 20">
        <text>L-threonyl-[protein] + ATP = O-phospho-L-threonyl-[protein] + ADP + H(+)</text>
        <dbReference type="Rhea" id="RHEA:46608"/>
        <dbReference type="Rhea" id="RHEA-COMP:11060"/>
        <dbReference type="Rhea" id="RHEA-COMP:11605"/>
        <dbReference type="ChEBI" id="CHEBI:15378"/>
        <dbReference type="ChEBI" id="CHEBI:30013"/>
        <dbReference type="ChEBI" id="CHEBI:30616"/>
        <dbReference type="ChEBI" id="CHEBI:61977"/>
        <dbReference type="ChEBI" id="CHEBI:456216"/>
        <dbReference type="EC" id="2.7.11.1"/>
    </reaction>
</comment>
<dbReference type="Pfam" id="PF00954">
    <property type="entry name" value="S_locus_glycop"/>
    <property type="match status" value="1"/>
</dbReference>
<reference evidence="27" key="2">
    <citation type="submission" date="2023-04" db="EMBL/GenBank/DDBJ databases">
        <authorList>
            <person name="Bruccoleri R.E."/>
            <person name="Oakeley E.J."/>
            <person name="Faust A.-M."/>
            <person name="Dessus-Babus S."/>
            <person name="Altorfer M."/>
            <person name="Burckhardt D."/>
            <person name="Oertli M."/>
            <person name="Naumann U."/>
            <person name="Petersen F."/>
            <person name="Wong J."/>
        </authorList>
    </citation>
    <scope>NUCLEOTIDE SEQUENCE</scope>
    <source>
        <strain evidence="27">GSM-AAB239-AS_SAM_17_03QT</strain>
        <tissue evidence="27">Leaf</tissue>
    </source>
</reference>
<dbReference type="FunFam" id="2.90.10.10:FF:000002">
    <property type="entry name" value="Serine/threonine-protein kinase"/>
    <property type="match status" value="1"/>
</dbReference>
<comment type="caution">
    <text evidence="27">The sequence shown here is derived from an EMBL/GenBank/DDBJ whole genome shotgun (WGS) entry which is preliminary data.</text>
</comment>
<dbReference type="Gene3D" id="1.10.510.10">
    <property type="entry name" value="Transferase(Phosphotransferase) domain 1"/>
    <property type="match status" value="1"/>
</dbReference>
<keyword evidence="11 20" id="KW-0418">Kinase</keyword>
<feature type="binding site" evidence="21">
    <location>
        <position position="538"/>
    </location>
    <ligand>
        <name>ATP</name>
        <dbReference type="ChEBI" id="CHEBI:30616"/>
    </ligand>
</feature>
<dbReference type="EC" id="2.7.11.1" evidence="20"/>
<dbReference type="InterPro" id="IPR011009">
    <property type="entry name" value="Kinase-like_dom_sf"/>
</dbReference>
<evidence type="ECO:0000256" key="23">
    <source>
        <dbReference type="SAM" id="SignalP"/>
    </source>
</evidence>
<evidence type="ECO:0000256" key="15">
    <source>
        <dbReference type="ARBA" id="ARBA00023157"/>
    </source>
</evidence>
<proteinExistence type="inferred from homology"/>
<evidence type="ECO:0000256" key="14">
    <source>
        <dbReference type="ARBA" id="ARBA00023136"/>
    </source>
</evidence>
<accession>A0AAX6HSC7</accession>
<dbReference type="InterPro" id="IPR024171">
    <property type="entry name" value="SRK-like_kinase"/>
</dbReference>
<keyword evidence="14 22" id="KW-0472">Membrane</keyword>
<keyword evidence="15" id="KW-1015">Disulfide bond</keyword>
<dbReference type="PANTHER" id="PTHR47974">
    <property type="entry name" value="OS07G0415500 PROTEIN"/>
    <property type="match status" value="1"/>
</dbReference>
<evidence type="ECO:0000256" key="9">
    <source>
        <dbReference type="ARBA" id="ARBA00022734"/>
    </source>
</evidence>
<feature type="domain" description="Protein kinase" evidence="24">
    <location>
        <begin position="509"/>
        <end position="797"/>
    </location>
</feature>
<keyword evidence="17" id="KW-0325">Glycoprotein</keyword>
<name>A0AAX6HSC7_IRIPA</name>
<dbReference type="GO" id="GO:0048544">
    <property type="term" value="P:recognition of pollen"/>
    <property type="evidence" value="ECO:0007669"/>
    <property type="project" value="InterPro"/>
</dbReference>
<dbReference type="PROSITE" id="PS50011">
    <property type="entry name" value="PROTEIN_KINASE_DOM"/>
    <property type="match status" value="1"/>
</dbReference>
<evidence type="ECO:0000256" key="6">
    <source>
        <dbReference type="ARBA" id="ARBA00022679"/>
    </source>
</evidence>
<dbReference type="FunFam" id="1.10.510.10:FF:000227">
    <property type="entry name" value="Serine/threonine-protein kinase"/>
    <property type="match status" value="1"/>
</dbReference>
<evidence type="ECO:0000313" key="27">
    <source>
        <dbReference type="EMBL" id="KAJ6843601.1"/>
    </source>
</evidence>
<keyword evidence="13 22" id="KW-1133">Transmembrane helix</keyword>
<evidence type="ECO:0000256" key="21">
    <source>
        <dbReference type="PROSITE-ProRule" id="PRU10141"/>
    </source>
</evidence>
<dbReference type="SUPFAM" id="SSF51110">
    <property type="entry name" value="alpha-D-mannose-specific plant lectins"/>
    <property type="match status" value="1"/>
</dbReference>
<evidence type="ECO:0000256" key="18">
    <source>
        <dbReference type="ARBA" id="ARBA00047899"/>
    </source>
</evidence>
<dbReference type="CDD" id="cd14066">
    <property type="entry name" value="STKc_IRAK"/>
    <property type="match status" value="1"/>
</dbReference>
<dbReference type="Pfam" id="PF00069">
    <property type="entry name" value="Pkinase"/>
    <property type="match status" value="1"/>
</dbReference>
<dbReference type="PANTHER" id="PTHR47974:SF19">
    <property type="entry name" value="RECEPTOR-LIKE SERINE_THREONINE-PROTEIN KINASE"/>
    <property type="match status" value="1"/>
</dbReference>
<dbReference type="PROSITE" id="PS50927">
    <property type="entry name" value="BULB_LECTIN"/>
    <property type="match status" value="1"/>
</dbReference>